<keyword evidence="3" id="KW-1185">Reference proteome</keyword>
<gene>
    <name evidence="2" type="ORF">KIL84_003785</name>
</gene>
<dbReference type="Proteomes" id="UP000827986">
    <property type="component" value="Unassembled WGS sequence"/>
</dbReference>
<dbReference type="AlphaFoldDB" id="A0A9D3WWE7"/>
<feature type="region of interest" description="Disordered" evidence="1">
    <location>
        <begin position="76"/>
        <end position="110"/>
    </location>
</feature>
<evidence type="ECO:0000256" key="1">
    <source>
        <dbReference type="SAM" id="MobiDB-lite"/>
    </source>
</evidence>
<comment type="caution">
    <text evidence="2">The sequence shown here is derived from an EMBL/GenBank/DDBJ whole genome shotgun (WGS) entry which is preliminary data.</text>
</comment>
<evidence type="ECO:0000313" key="3">
    <source>
        <dbReference type="Proteomes" id="UP000827986"/>
    </source>
</evidence>
<evidence type="ECO:0000313" key="2">
    <source>
        <dbReference type="EMBL" id="KAH1168302.1"/>
    </source>
</evidence>
<name>A0A9D3WWE7_9SAUR</name>
<reference evidence="2" key="1">
    <citation type="submission" date="2021-09" db="EMBL/GenBank/DDBJ databases">
        <title>The genome of Mauremys mutica provides insights into the evolution of semi-aquatic lifestyle.</title>
        <authorList>
            <person name="Gong S."/>
            <person name="Gao Y."/>
        </authorList>
    </citation>
    <scope>NUCLEOTIDE SEQUENCE</scope>
    <source>
        <strain evidence="2">MM-2020</strain>
        <tissue evidence="2">Muscle</tissue>
    </source>
</reference>
<dbReference type="EMBL" id="JAHDVG010000486">
    <property type="protein sequence ID" value="KAH1168302.1"/>
    <property type="molecule type" value="Genomic_DNA"/>
</dbReference>
<proteinExistence type="predicted"/>
<organism evidence="2 3">
    <name type="scientific">Mauremys mutica</name>
    <name type="common">yellowpond turtle</name>
    <dbReference type="NCBI Taxonomy" id="74926"/>
    <lineage>
        <taxon>Eukaryota</taxon>
        <taxon>Metazoa</taxon>
        <taxon>Chordata</taxon>
        <taxon>Craniata</taxon>
        <taxon>Vertebrata</taxon>
        <taxon>Euteleostomi</taxon>
        <taxon>Archelosauria</taxon>
        <taxon>Testudinata</taxon>
        <taxon>Testudines</taxon>
        <taxon>Cryptodira</taxon>
        <taxon>Durocryptodira</taxon>
        <taxon>Testudinoidea</taxon>
        <taxon>Geoemydidae</taxon>
        <taxon>Geoemydinae</taxon>
        <taxon>Mauremys</taxon>
    </lineage>
</organism>
<protein>
    <submittedName>
        <fullName evidence="2">Uncharacterized protein</fullName>
    </submittedName>
</protein>
<accession>A0A9D3WWE7</accession>
<sequence>MTCLFKYRTSPWPTDLEWKLVWGSPSPALAHGPEKLCSLGAPKNQVGHSRISVQRWPSWWVLSLISPWSHRVGTNQPLTGRLSTKAKKGGGGRDRVPFAAVSEGHIQGAQ</sequence>